<keyword evidence="6 11" id="KW-1003">Cell membrane</keyword>
<evidence type="ECO:0000256" key="10">
    <source>
        <dbReference type="ARBA" id="ARBA00023136"/>
    </source>
</evidence>
<dbReference type="NCBIfam" id="NF002281">
    <property type="entry name" value="PRK01209.2-5"/>
    <property type="match status" value="1"/>
</dbReference>
<comment type="subcellular location">
    <subcellularLocation>
        <location evidence="2 11">Cell membrane</location>
        <topology evidence="2 11">Multi-pass membrane protein</topology>
    </subcellularLocation>
</comment>
<dbReference type="HAMAP" id="MF_00024">
    <property type="entry name" value="CobD_CbiB"/>
    <property type="match status" value="1"/>
</dbReference>
<evidence type="ECO:0000256" key="6">
    <source>
        <dbReference type="ARBA" id="ARBA00022475"/>
    </source>
</evidence>
<accession>A0A1G5WDE2</accession>
<evidence type="ECO:0000256" key="1">
    <source>
        <dbReference type="ARBA" id="ARBA00003384"/>
    </source>
</evidence>
<evidence type="ECO:0000313" key="13">
    <source>
        <dbReference type="Proteomes" id="UP000323439"/>
    </source>
</evidence>
<dbReference type="OrthoDB" id="46105at2157"/>
<protein>
    <recommendedName>
        <fullName evidence="5 11">Probable cobalamin biosynthesis protein CobD</fullName>
    </recommendedName>
</protein>
<feature type="transmembrane region" description="Helical" evidence="11">
    <location>
        <begin position="301"/>
        <end position="323"/>
    </location>
</feature>
<evidence type="ECO:0000256" key="3">
    <source>
        <dbReference type="ARBA" id="ARBA00004953"/>
    </source>
</evidence>
<keyword evidence="10 11" id="KW-0472">Membrane</keyword>
<evidence type="ECO:0000313" key="12">
    <source>
        <dbReference type="EMBL" id="SDA56141.1"/>
    </source>
</evidence>
<dbReference type="GO" id="GO:0005886">
    <property type="term" value="C:plasma membrane"/>
    <property type="evidence" value="ECO:0007669"/>
    <property type="project" value="UniProtKB-SubCell"/>
</dbReference>
<feature type="transmembrane region" description="Helical" evidence="11">
    <location>
        <begin position="82"/>
        <end position="102"/>
    </location>
</feature>
<proteinExistence type="inferred from homology"/>
<comment type="function">
    <text evidence="1 11">Converts cobyric acid to cobinamide by the addition of aminopropanol on the F carboxylic group.</text>
</comment>
<dbReference type="UniPathway" id="UPA00148"/>
<keyword evidence="9 11" id="KW-1133">Transmembrane helix</keyword>
<dbReference type="Pfam" id="PF03186">
    <property type="entry name" value="CobD_Cbib"/>
    <property type="match status" value="1"/>
</dbReference>
<reference evidence="12 13" key="1">
    <citation type="submission" date="2016-10" db="EMBL/GenBank/DDBJ databases">
        <authorList>
            <person name="Varghese N."/>
            <person name="Submissions S."/>
        </authorList>
    </citation>
    <scope>NUCLEOTIDE SEQUENCE [LARGE SCALE GENOMIC DNA]</scope>
    <source>
        <strain evidence="12 13">DSM 16643</strain>
    </source>
</reference>
<comment type="similarity">
    <text evidence="4 11">Belongs to the CobD/CbiB family.</text>
</comment>
<dbReference type="EMBL" id="FMXB01000009">
    <property type="protein sequence ID" value="SDA56141.1"/>
    <property type="molecule type" value="Genomic_DNA"/>
</dbReference>
<evidence type="ECO:0000256" key="5">
    <source>
        <dbReference type="ARBA" id="ARBA00016185"/>
    </source>
</evidence>
<feature type="transmembrane region" description="Helical" evidence="11">
    <location>
        <begin position="6"/>
        <end position="22"/>
    </location>
</feature>
<evidence type="ECO:0000256" key="11">
    <source>
        <dbReference type="HAMAP-Rule" id="MF_00024"/>
    </source>
</evidence>
<dbReference type="Proteomes" id="UP000323439">
    <property type="component" value="Unassembled WGS sequence"/>
</dbReference>
<evidence type="ECO:0000256" key="4">
    <source>
        <dbReference type="ARBA" id="ARBA00006263"/>
    </source>
</evidence>
<gene>
    <name evidence="11" type="primary">cobD</name>
    <name evidence="12" type="ORF">SAMN02910315_01349</name>
</gene>
<organism evidence="12 13">
    <name type="scientific">Methanobrevibacter millerae</name>
    <dbReference type="NCBI Taxonomy" id="230361"/>
    <lineage>
        <taxon>Archaea</taxon>
        <taxon>Methanobacteriati</taxon>
        <taxon>Methanobacteriota</taxon>
        <taxon>Methanomada group</taxon>
        <taxon>Methanobacteria</taxon>
        <taxon>Methanobacteriales</taxon>
        <taxon>Methanobacteriaceae</taxon>
        <taxon>Methanobrevibacter</taxon>
    </lineage>
</organism>
<evidence type="ECO:0000256" key="8">
    <source>
        <dbReference type="ARBA" id="ARBA00022692"/>
    </source>
</evidence>
<dbReference type="STRING" id="230361.sm9_2321"/>
<evidence type="ECO:0000256" key="9">
    <source>
        <dbReference type="ARBA" id="ARBA00022989"/>
    </source>
</evidence>
<name>A0A1G5WDE2_9EURY</name>
<dbReference type="PANTHER" id="PTHR34308:SF1">
    <property type="entry name" value="COBALAMIN BIOSYNTHESIS PROTEIN CBIB"/>
    <property type="match status" value="1"/>
</dbReference>
<comment type="pathway">
    <text evidence="3 11">Cofactor biosynthesis; adenosylcobalamin biosynthesis.</text>
</comment>
<dbReference type="GO" id="GO:0015420">
    <property type="term" value="F:ABC-type vitamin B12 transporter activity"/>
    <property type="evidence" value="ECO:0007669"/>
    <property type="project" value="UniProtKB-UniRule"/>
</dbReference>
<dbReference type="NCBIfam" id="TIGR00380">
    <property type="entry name" value="cobal_cbiB"/>
    <property type="match status" value="1"/>
</dbReference>
<feature type="transmembrane region" description="Helical" evidence="11">
    <location>
        <begin position="159"/>
        <end position="187"/>
    </location>
</feature>
<feature type="transmembrane region" description="Helical" evidence="11">
    <location>
        <begin position="221"/>
        <end position="240"/>
    </location>
</feature>
<dbReference type="PANTHER" id="PTHR34308">
    <property type="entry name" value="COBALAMIN BIOSYNTHESIS PROTEIN CBIB"/>
    <property type="match status" value="1"/>
</dbReference>
<sequence length="324" mass="36681">MFEVFLFIVVTLIVSLAIDLIFGELPTKIHPVVIIGKIIEKFKSMFIAMKNRLSGFLTTTFTIIVSCLILLIIMLISSINDYLFIIVYSIMLSSTYSIKMLLSTAKNIENDLTEDIEIARKSVSYLVSRDTDELTESFIVSATIESMTENITDSYIAPIFYFTIAAVLFIIFDINYFIILLFIPFIYRISNTLDAMLGYKTDELINIGYFPAKLDDVLNYVPSRVSGLFVVLSAYILRYNGKNAYRIMRRDARKCPSPNSGYTMAPTAGALDIQLVKKDTYILGDNTHEINVSDISKAIKLTSLTIGLFTIFILIIMTIFYLII</sequence>
<dbReference type="GO" id="GO:0048472">
    <property type="term" value="F:threonine-phosphate decarboxylase activity"/>
    <property type="evidence" value="ECO:0007669"/>
    <property type="project" value="InterPro"/>
</dbReference>
<keyword evidence="8 11" id="KW-0812">Transmembrane</keyword>
<dbReference type="GO" id="GO:0009236">
    <property type="term" value="P:cobalamin biosynthetic process"/>
    <property type="evidence" value="ECO:0007669"/>
    <property type="project" value="UniProtKB-UniRule"/>
</dbReference>
<evidence type="ECO:0000256" key="2">
    <source>
        <dbReference type="ARBA" id="ARBA00004651"/>
    </source>
</evidence>
<feature type="transmembrane region" description="Helical" evidence="11">
    <location>
        <begin position="53"/>
        <end position="76"/>
    </location>
</feature>
<keyword evidence="7 11" id="KW-0169">Cobalamin biosynthesis</keyword>
<dbReference type="RefSeq" id="WP_149731898.1">
    <property type="nucleotide sequence ID" value="NZ_FMXB01000009.1"/>
</dbReference>
<dbReference type="InterPro" id="IPR004485">
    <property type="entry name" value="Cobalamin_biosynth_CobD/CbiB"/>
</dbReference>
<keyword evidence="13" id="KW-1185">Reference proteome</keyword>
<dbReference type="AlphaFoldDB" id="A0A1G5WDE2"/>
<evidence type="ECO:0000256" key="7">
    <source>
        <dbReference type="ARBA" id="ARBA00022573"/>
    </source>
</evidence>